<dbReference type="Proteomes" id="UP000887565">
    <property type="component" value="Unplaced"/>
</dbReference>
<dbReference type="WBParaSite" id="nRc.2.0.1.t21992-RA">
    <property type="protein sequence ID" value="nRc.2.0.1.t21992-RA"/>
    <property type="gene ID" value="nRc.2.0.1.g21992"/>
</dbReference>
<feature type="compositionally biased region" description="Basic and acidic residues" evidence="1">
    <location>
        <begin position="7"/>
        <end position="26"/>
    </location>
</feature>
<protein>
    <submittedName>
        <fullName evidence="3">Uncharacterized protein</fullName>
    </submittedName>
</protein>
<evidence type="ECO:0000313" key="2">
    <source>
        <dbReference type="Proteomes" id="UP000887565"/>
    </source>
</evidence>
<proteinExistence type="predicted"/>
<sequence length="79" mass="8915">MPIGKFSSDDKITDFGDARPDDWGDERRLGEMCCGTTDGPKNSCGGKLSRWHFAVYKLELIENYRNLYMHNGISGNVNL</sequence>
<keyword evidence="2" id="KW-1185">Reference proteome</keyword>
<feature type="region of interest" description="Disordered" evidence="1">
    <location>
        <begin position="1"/>
        <end position="26"/>
    </location>
</feature>
<name>A0A915J699_ROMCU</name>
<dbReference type="AlphaFoldDB" id="A0A915J699"/>
<evidence type="ECO:0000313" key="3">
    <source>
        <dbReference type="WBParaSite" id="nRc.2.0.1.t21992-RA"/>
    </source>
</evidence>
<evidence type="ECO:0000256" key="1">
    <source>
        <dbReference type="SAM" id="MobiDB-lite"/>
    </source>
</evidence>
<organism evidence="2 3">
    <name type="scientific">Romanomermis culicivorax</name>
    <name type="common">Nematode worm</name>
    <dbReference type="NCBI Taxonomy" id="13658"/>
    <lineage>
        <taxon>Eukaryota</taxon>
        <taxon>Metazoa</taxon>
        <taxon>Ecdysozoa</taxon>
        <taxon>Nematoda</taxon>
        <taxon>Enoplea</taxon>
        <taxon>Dorylaimia</taxon>
        <taxon>Mermithida</taxon>
        <taxon>Mermithoidea</taxon>
        <taxon>Mermithidae</taxon>
        <taxon>Romanomermis</taxon>
    </lineage>
</organism>
<accession>A0A915J699</accession>
<reference evidence="3" key="1">
    <citation type="submission" date="2022-11" db="UniProtKB">
        <authorList>
            <consortium name="WormBaseParasite"/>
        </authorList>
    </citation>
    <scope>IDENTIFICATION</scope>
</reference>